<evidence type="ECO:0000256" key="3">
    <source>
        <dbReference type="ARBA" id="ARBA00022679"/>
    </source>
</evidence>
<protein>
    <submittedName>
        <fullName evidence="9">YdiU family protein</fullName>
    </submittedName>
</protein>
<dbReference type="Pfam" id="PF02696">
    <property type="entry name" value="SelO"/>
    <property type="match status" value="1"/>
</dbReference>
<evidence type="ECO:0000256" key="2">
    <source>
        <dbReference type="ARBA" id="ARBA00009747"/>
    </source>
</evidence>
<name>A0ABS3Q1G0_9GAMM</name>
<dbReference type="InterPro" id="IPR003846">
    <property type="entry name" value="SelO"/>
</dbReference>
<evidence type="ECO:0000313" key="10">
    <source>
        <dbReference type="Proteomes" id="UP000664835"/>
    </source>
</evidence>
<dbReference type="PANTHER" id="PTHR32057:SF14">
    <property type="entry name" value="PROTEIN ADENYLYLTRANSFERASE SELO, MITOCHONDRIAL"/>
    <property type="match status" value="1"/>
</dbReference>
<evidence type="ECO:0000256" key="5">
    <source>
        <dbReference type="ARBA" id="ARBA00022723"/>
    </source>
</evidence>
<comment type="caution">
    <text evidence="9">The sequence shown here is derived from an EMBL/GenBank/DDBJ whole genome shotgun (WGS) entry which is preliminary data.</text>
</comment>
<evidence type="ECO:0000256" key="4">
    <source>
        <dbReference type="ARBA" id="ARBA00022695"/>
    </source>
</evidence>
<evidence type="ECO:0000256" key="7">
    <source>
        <dbReference type="ARBA" id="ARBA00022840"/>
    </source>
</evidence>
<proteinExistence type="inferred from homology"/>
<keyword evidence="4" id="KW-0548">Nucleotidyltransferase</keyword>
<gene>
    <name evidence="9" type="ORF">J3998_01020</name>
</gene>
<sequence length="347" mass="39258">MNAFPDWLFQNSFHTLGEDFYKPFAPRVLEEPKLIASNADALSLLGLKPTDLNNPNLFNLLCGRQTLPTMRPLAQDYAGHQFGKFNPLLGDGRVLMLGEITTQQGNWELSLKGIGRTPLAQNSVDADGFSGISESLHEFDISQQLAKLGLPTMHCLAVIADKQPAYRNHQFEDSAILSRIAPTHIRFGTFELHYFRRDFDALQQLCDYVIKHYYPECQNTELSKPQQYAAFLSTVIKRTARLIAHWQATGFTHGTMNTDNQSIIGITLDLSHAQFNTSFDPSFTTNPADKKHRYAFGNQPIIGLWNCNVLARALSPLIEPHAIRQALLEYEPTYLTYYQKIKLTCPH</sequence>
<keyword evidence="10" id="KW-1185">Reference proteome</keyword>
<evidence type="ECO:0000313" key="9">
    <source>
        <dbReference type="EMBL" id="MBO1926144.1"/>
    </source>
</evidence>
<organism evidence="9 10">
    <name type="scientific">Thiomicrorhabdus marina</name>
    <dbReference type="NCBI Taxonomy" id="2818442"/>
    <lineage>
        <taxon>Bacteria</taxon>
        <taxon>Pseudomonadati</taxon>
        <taxon>Pseudomonadota</taxon>
        <taxon>Gammaproteobacteria</taxon>
        <taxon>Thiotrichales</taxon>
        <taxon>Piscirickettsiaceae</taxon>
        <taxon>Thiomicrorhabdus</taxon>
    </lineage>
</organism>
<keyword evidence="8" id="KW-0460">Magnesium</keyword>
<dbReference type="PANTHER" id="PTHR32057">
    <property type="entry name" value="PROTEIN ADENYLYLTRANSFERASE SELO, MITOCHONDRIAL"/>
    <property type="match status" value="1"/>
</dbReference>
<dbReference type="RefSeq" id="WP_208146523.1">
    <property type="nucleotide sequence ID" value="NZ_JAGETV010000001.1"/>
</dbReference>
<comment type="cofactor">
    <cofactor evidence="1">
        <name>Mg(2+)</name>
        <dbReference type="ChEBI" id="CHEBI:18420"/>
    </cofactor>
</comment>
<reference evidence="9 10" key="1">
    <citation type="submission" date="2021-03" db="EMBL/GenBank/DDBJ databases">
        <title>Thiomicrorhabdus sp.nov.,novel sulfur-oxidizing bacteria isolated from coastal sediment.</title>
        <authorList>
            <person name="Liu X."/>
        </authorList>
    </citation>
    <scope>NUCLEOTIDE SEQUENCE [LARGE SCALE GENOMIC DNA]</scope>
    <source>
        <strain evidence="9 10">6S2-11</strain>
    </source>
</reference>
<evidence type="ECO:0000256" key="1">
    <source>
        <dbReference type="ARBA" id="ARBA00001946"/>
    </source>
</evidence>
<comment type="similarity">
    <text evidence="2">Belongs to the SELO family.</text>
</comment>
<keyword evidence="6" id="KW-0547">Nucleotide-binding</keyword>
<accession>A0ABS3Q1G0</accession>
<keyword evidence="3" id="KW-0808">Transferase</keyword>
<evidence type="ECO:0000256" key="6">
    <source>
        <dbReference type="ARBA" id="ARBA00022741"/>
    </source>
</evidence>
<keyword evidence="5" id="KW-0479">Metal-binding</keyword>
<keyword evidence="7" id="KW-0067">ATP-binding</keyword>
<dbReference type="Proteomes" id="UP000664835">
    <property type="component" value="Unassembled WGS sequence"/>
</dbReference>
<dbReference type="EMBL" id="JAGETV010000001">
    <property type="protein sequence ID" value="MBO1926144.1"/>
    <property type="molecule type" value="Genomic_DNA"/>
</dbReference>
<evidence type="ECO:0000256" key="8">
    <source>
        <dbReference type="ARBA" id="ARBA00022842"/>
    </source>
</evidence>